<gene>
    <name evidence="1" type="ORF">CA606_06960</name>
</gene>
<evidence type="ECO:0008006" key="3">
    <source>
        <dbReference type="Google" id="ProtNLM"/>
    </source>
</evidence>
<protein>
    <recommendedName>
        <fullName evidence="3">MmcQ/YjbR family DNA-binding protein</fullName>
    </recommendedName>
</protein>
<evidence type="ECO:0000313" key="2">
    <source>
        <dbReference type="Proteomes" id="UP000217311"/>
    </source>
</evidence>
<organism evidence="1 2">
    <name type="scientific">Caulobacter vibrioides</name>
    <name type="common">Caulobacter crescentus</name>
    <dbReference type="NCBI Taxonomy" id="155892"/>
    <lineage>
        <taxon>Bacteria</taxon>
        <taxon>Pseudomonadati</taxon>
        <taxon>Pseudomonadota</taxon>
        <taxon>Alphaproteobacteria</taxon>
        <taxon>Caulobacterales</taxon>
        <taxon>Caulobacteraceae</taxon>
        <taxon>Caulobacter</taxon>
    </lineage>
</organism>
<accession>A0A290MJ83</accession>
<dbReference type="Proteomes" id="UP000217311">
    <property type="component" value="Chromosome"/>
</dbReference>
<proteinExistence type="predicted"/>
<evidence type="ECO:0000313" key="1">
    <source>
        <dbReference type="EMBL" id="ATC32113.2"/>
    </source>
</evidence>
<name>A0A290MJ83_CAUVI</name>
<dbReference type="AlphaFoldDB" id="A0A290MJ83"/>
<reference evidence="2" key="1">
    <citation type="submission" date="2017-09" db="EMBL/GenBank/DDBJ databases">
        <title>Genome evolution observed in wild isolates of Caulobacter crescentus.</title>
        <authorList>
            <person name="Ely B."/>
            <person name="Wilson K."/>
            <person name="Scott D."/>
        </authorList>
    </citation>
    <scope>NUCLEOTIDE SEQUENCE [LARGE SCALE GENOMIC DNA]</scope>
    <source>
        <strain evidence="2">CB13b1a</strain>
    </source>
</reference>
<dbReference type="EMBL" id="CP023315">
    <property type="protein sequence ID" value="ATC32113.2"/>
    <property type="molecule type" value="Genomic_DNA"/>
</dbReference>
<dbReference type="RefSeq" id="WP_097563462.1">
    <property type="nucleotide sequence ID" value="NZ_CP023315.3"/>
</dbReference>
<sequence>MTPDEFSALAMGFGPGVQAKSILEAVQFRLGGRAFATLGWPAQGWAVVKLAPSRQAWALSRGEGVIPEPGRRRKAGIVMMRLAAIDAGVAAEILAEAWVFAHRASGSGRSAGVVAPVGRALAA</sequence>